<accession>B9RQ51</accession>
<evidence type="ECO:0000256" key="1">
    <source>
        <dbReference type="SAM" id="MobiDB-lite"/>
    </source>
</evidence>
<dbReference type="InParanoid" id="B9RQ51"/>
<feature type="compositionally biased region" description="Polar residues" evidence="1">
    <location>
        <begin position="41"/>
        <end position="62"/>
    </location>
</feature>
<dbReference type="Proteomes" id="UP000008311">
    <property type="component" value="Unassembled WGS sequence"/>
</dbReference>
<sequence length="268" mass="29968">MQGSVFAGNKSGSNWLDRLRSTKGFPATENLDLDNFLSDPSLPNSESTQSLNRRVTSDQTEIPDTLRENGEREWFGVVTNVLCDLFNMGDSQDKNSRISGKKSSRKQTNPKFFDADSVRKEEYVQAATTASFHSDNNSNVVGMNADCFVDDDDEYNGKLDEKKEKSSSDKELKGYSKSEVTVIDTSFEVWKFDKLVFRRKSIWKVRDKKGKSWNFASKKRKGNHLESATNNGNVSSKKKAKMSDSEFASSKESNGGDFALPSNGVSLL</sequence>
<feature type="region of interest" description="Disordered" evidence="1">
    <location>
        <begin position="216"/>
        <end position="268"/>
    </location>
</feature>
<evidence type="ECO:0000313" key="3">
    <source>
        <dbReference type="Proteomes" id="UP000008311"/>
    </source>
</evidence>
<feature type="compositionally biased region" description="Polar residues" evidence="1">
    <location>
        <begin position="226"/>
        <end position="235"/>
    </location>
</feature>
<evidence type="ECO:0000313" key="2">
    <source>
        <dbReference type="EMBL" id="EEF46539.1"/>
    </source>
</evidence>
<protein>
    <submittedName>
        <fullName evidence="2">Uncharacterized protein</fullName>
    </submittedName>
</protein>
<dbReference type="PANTHER" id="PTHR37258">
    <property type="entry name" value="FANTOM PROTEIN"/>
    <property type="match status" value="1"/>
</dbReference>
<dbReference type="STRING" id="3988.B9RQ51"/>
<organism evidence="2 3">
    <name type="scientific">Ricinus communis</name>
    <name type="common">Castor bean</name>
    <dbReference type="NCBI Taxonomy" id="3988"/>
    <lineage>
        <taxon>Eukaryota</taxon>
        <taxon>Viridiplantae</taxon>
        <taxon>Streptophyta</taxon>
        <taxon>Embryophyta</taxon>
        <taxon>Tracheophyta</taxon>
        <taxon>Spermatophyta</taxon>
        <taxon>Magnoliopsida</taxon>
        <taxon>eudicotyledons</taxon>
        <taxon>Gunneridae</taxon>
        <taxon>Pentapetalae</taxon>
        <taxon>rosids</taxon>
        <taxon>fabids</taxon>
        <taxon>Malpighiales</taxon>
        <taxon>Euphorbiaceae</taxon>
        <taxon>Acalyphoideae</taxon>
        <taxon>Acalypheae</taxon>
        <taxon>Ricinus</taxon>
    </lineage>
</organism>
<reference evidence="3" key="1">
    <citation type="journal article" date="2010" name="Nat. Biotechnol.">
        <title>Draft genome sequence of the oilseed species Ricinus communis.</title>
        <authorList>
            <person name="Chan A.P."/>
            <person name="Crabtree J."/>
            <person name="Zhao Q."/>
            <person name="Lorenzi H."/>
            <person name="Orvis J."/>
            <person name="Puiu D."/>
            <person name="Melake-Berhan A."/>
            <person name="Jones K.M."/>
            <person name="Redman J."/>
            <person name="Chen G."/>
            <person name="Cahoon E.B."/>
            <person name="Gedil M."/>
            <person name="Stanke M."/>
            <person name="Haas B.J."/>
            <person name="Wortman J.R."/>
            <person name="Fraser-Liggett C.M."/>
            <person name="Ravel J."/>
            <person name="Rabinowicz P.D."/>
        </authorList>
    </citation>
    <scope>NUCLEOTIDE SEQUENCE [LARGE SCALE GENOMIC DNA]</scope>
    <source>
        <strain evidence="3">cv. Hale</strain>
    </source>
</reference>
<dbReference type="FunCoup" id="B9RQ51">
    <property type="interactions" value="830"/>
</dbReference>
<proteinExistence type="predicted"/>
<dbReference type="PANTHER" id="PTHR37258:SF1">
    <property type="entry name" value="FANTOM PROTEIN"/>
    <property type="match status" value="1"/>
</dbReference>
<name>B9RQ51_RICCO</name>
<gene>
    <name evidence="2" type="ORF">RCOM_0955310</name>
</gene>
<feature type="region of interest" description="Disordered" evidence="1">
    <location>
        <begin position="33"/>
        <end position="67"/>
    </location>
</feature>
<keyword evidence="3" id="KW-1185">Reference proteome</keyword>
<dbReference type="AlphaFoldDB" id="B9RQ51"/>
<dbReference type="eggNOG" id="ENOG502RZPQ">
    <property type="taxonomic scope" value="Eukaryota"/>
</dbReference>
<dbReference type="EMBL" id="EQ973800">
    <property type="protein sequence ID" value="EEF46539.1"/>
    <property type="molecule type" value="Genomic_DNA"/>
</dbReference>